<comment type="similarity">
    <text evidence="3">Belongs to the malic enzymes family.</text>
</comment>
<evidence type="ECO:0000256" key="6">
    <source>
        <dbReference type="SAM" id="MobiDB-lite"/>
    </source>
</evidence>
<dbReference type="SUPFAM" id="SSF51735">
    <property type="entry name" value="NAD(P)-binding Rossmann-fold domains"/>
    <property type="match status" value="1"/>
</dbReference>
<dbReference type="FunFam" id="3.40.50.720:FF:000095">
    <property type="entry name" value="NADP-dependent malic enzyme"/>
    <property type="match status" value="1"/>
</dbReference>
<proteinExistence type="inferred from homology"/>
<dbReference type="InterPro" id="IPR036291">
    <property type="entry name" value="NAD(P)-bd_dom_sf"/>
</dbReference>
<evidence type="ECO:0000259" key="8">
    <source>
        <dbReference type="SMART" id="SM01274"/>
    </source>
</evidence>
<feature type="compositionally biased region" description="Gly residues" evidence="6">
    <location>
        <begin position="16"/>
        <end position="29"/>
    </location>
</feature>
<reference evidence="10" key="2">
    <citation type="journal article" date="2010" name="Stand. Genomic Sci.">
        <title>Complete genome sequence of Thermaerobacter marianensis type strain (7p75aT).</title>
        <authorList>
            <person name="Han C."/>
            <person name="Gu W."/>
            <person name="Zhang X."/>
            <person name="Lapidus A."/>
            <person name="Nolan M."/>
            <person name="Copeland A."/>
            <person name="Lucas S."/>
            <person name="Glavina Del Rio T."/>
            <person name="Tice H."/>
            <person name="Cheng J."/>
            <person name="Tapia R."/>
            <person name="Goodwin L."/>
            <person name="Pitluck S."/>
            <person name="Pagani I."/>
            <person name="Ivanova N."/>
            <person name="Mavromatis K."/>
            <person name="Mikhailova N."/>
            <person name="Pati A."/>
            <person name="Chen A."/>
            <person name="Palaniappan K."/>
            <person name="Land M."/>
            <person name="Hauser L."/>
            <person name="Chang Y."/>
            <person name="Jeffries C."/>
            <person name="Schneider S."/>
            <person name="Rohde M."/>
            <person name="Goker M."/>
            <person name="Pukall R."/>
            <person name="Woyke T."/>
            <person name="Bristow J."/>
            <person name="Eisen J."/>
            <person name="Markowitz V."/>
            <person name="Hugenholtz P."/>
            <person name="Kyrpides N."/>
            <person name="Klenk H."/>
            <person name="Detter J."/>
        </authorList>
    </citation>
    <scope>NUCLEOTIDE SEQUENCE [LARGE SCALE GENOMIC DNA]</scope>
    <source>
        <strain evidence="10">ATCC 700841 / DSM 12885 / JCM 10246 / 7p75a</strain>
    </source>
</reference>
<dbReference type="Pfam" id="PF03949">
    <property type="entry name" value="Malic_M"/>
    <property type="match status" value="1"/>
</dbReference>
<keyword evidence="4" id="KW-0479">Metal-binding</keyword>
<name>E6SLT1_THEM7</name>
<dbReference type="FunFam" id="3.40.50.10380:FF:000003">
    <property type="entry name" value="NADP-dependent malic enzyme"/>
    <property type="match status" value="1"/>
</dbReference>
<evidence type="ECO:0000256" key="2">
    <source>
        <dbReference type="ARBA" id="ARBA00001946"/>
    </source>
</evidence>
<keyword evidence="10" id="KW-1185">Reference proteome</keyword>
<dbReference type="InterPro" id="IPR012301">
    <property type="entry name" value="Malic_N_dom"/>
</dbReference>
<feature type="domain" description="Malic enzyme NAD-binding" evidence="7">
    <location>
        <begin position="203"/>
        <end position="427"/>
    </location>
</feature>
<dbReference type="SMART" id="SM01274">
    <property type="entry name" value="malic"/>
    <property type="match status" value="1"/>
</dbReference>
<dbReference type="SUPFAM" id="SSF53223">
    <property type="entry name" value="Aminoacid dehydrogenase-like, N-terminal domain"/>
    <property type="match status" value="1"/>
</dbReference>
<dbReference type="InterPro" id="IPR051674">
    <property type="entry name" value="Malate_Decarboxylase"/>
</dbReference>
<comment type="cofactor">
    <cofactor evidence="2">
        <name>Mg(2+)</name>
        <dbReference type="ChEBI" id="CHEBI:18420"/>
    </cofactor>
</comment>
<dbReference type="eggNOG" id="COG0281">
    <property type="taxonomic scope" value="Bacteria"/>
</dbReference>
<dbReference type="STRING" id="644966.Tmar_1267"/>
<dbReference type="GO" id="GO:0004470">
    <property type="term" value="F:malic enzyme activity"/>
    <property type="evidence" value="ECO:0007669"/>
    <property type="project" value="InterPro"/>
</dbReference>
<dbReference type="Pfam" id="PF00390">
    <property type="entry name" value="malic"/>
    <property type="match status" value="1"/>
</dbReference>
<dbReference type="InterPro" id="IPR037062">
    <property type="entry name" value="Malic_N_dom_sf"/>
</dbReference>
<evidence type="ECO:0000256" key="4">
    <source>
        <dbReference type="ARBA" id="ARBA00022723"/>
    </source>
</evidence>
<evidence type="ECO:0000313" key="9">
    <source>
        <dbReference type="EMBL" id="ADU51380.1"/>
    </source>
</evidence>
<accession>E6SLT1</accession>
<dbReference type="Gene3D" id="3.40.50.10380">
    <property type="entry name" value="Malic enzyme, N-terminal domain"/>
    <property type="match status" value="1"/>
</dbReference>
<dbReference type="SMART" id="SM00919">
    <property type="entry name" value="Malic_M"/>
    <property type="match status" value="1"/>
</dbReference>
<dbReference type="GO" id="GO:0051287">
    <property type="term" value="F:NAD binding"/>
    <property type="evidence" value="ECO:0007669"/>
    <property type="project" value="InterPro"/>
</dbReference>
<dbReference type="PANTHER" id="PTHR43237">
    <property type="entry name" value="NADP-DEPENDENT MALIC ENZYME"/>
    <property type="match status" value="1"/>
</dbReference>
<dbReference type="Gene3D" id="3.40.50.720">
    <property type="entry name" value="NAD(P)-binding Rossmann-like Domain"/>
    <property type="match status" value="1"/>
</dbReference>
<reference evidence="9 10" key="1">
    <citation type="journal article" date="2010" name="Stand. Genomic Sci.">
        <title>Complete genome sequence of Thermaerobacter marianensis type strain (7p75a).</title>
        <authorList>
            <person name="Han C."/>
            <person name="Gu W."/>
            <person name="Zhang X."/>
            <person name="Lapidus A."/>
            <person name="Nolan M."/>
            <person name="Copeland A."/>
            <person name="Lucas S."/>
            <person name="Del Rio T.G."/>
            <person name="Tice H."/>
            <person name="Cheng J.F."/>
            <person name="Tapia R."/>
            <person name="Goodwin L."/>
            <person name="Pitluck S."/>
            <person name="Pagani I."/>
            <person name="Ivanova N."/>
            <person name="Mavromatis K."/>
            <person name="Mikhailova N."/>
            <person name="Pati A."/>
            <person name="Chen A."/>
            <person name="Palaniappan K."/>
            <person name="Land M."/>
            <person name="Hauser L."/>
            <person name="Chang Y.J."/>
            <person name="Jeffries C.D."/>
            <person name="Schneider S."/>
            <person name="Rohde M."/>
            <person name="Goker M."/>
            <person name="Pukall R."/>
            <person name="Woyke T."/>
            <person name="Bristow J."/>
            <person name="Eisen J.A."/>
            <person name="Markowitz V."/>
            <person name="Hugenholtz P."/>
            <person name="Kyrpides N.C."/>
            <person name="Klenk H.P."/>
            <person name="Detter J.C."/>
        </authorList>
    </citation>
    <scope>NUCLEOTIDE SEQUENCE [LARGE SCALE GENOMIC DNA]</scope>
    <source>
        <strain evidence="10">ATCC 700841 / DSM 12885 / JCM 10246 / 7p75a</strain>
    </source>
</reference>
<evidence type="ECO:0000256" key="5">
    <source>
        <dbReference type="ARBA" id="ARBA00023002"/>
    </source>
</evidence>
<dbReference type="CDD" id="cd05311">
    <property type="entry name" value="NAD_bind_2_malic_enz"/>
    <property type="match status" value="1"/>
</dbReference>
<keyword evidence="5" id="KW-0560">Oxidoreductase</keyword>
<dbReference type="GO" id="GO:0046872">
    <property type="term" value="F:metal ion binding"/>
    <property type="evidence" value="ECO:0007669"/>
    <property type="project" value="UniProtKB-KW"/>
</dbReference>
<dbReference type="EMBL" id="CP002344">
    <property type="protein sequence ID" value="ADU51380.1"/>
    <property type="molecule type" value="Genomic_DNA"/>
</dbReference>
<sequence length="466" mass="48338">MAGPAPYEDARQPERPGGGAPGAGVGGPGTLQSRAPGGDVLRDDALRAAAVTLHRQARGKIEIASKVPLRDHRDLSLAYTPGVAEPCRLIAADPDEAFELTTRGNLVAVVSDGSAVLGLGDIGPEAALPVMEGKAILFKLYAAVDAVPLCVRAREVGRLVEIVAALAPSFGGINLEDVAAPRCFEVEARLRAELDIPVFHDDQHGTAIVTAAALTNALRVVGKELDRVRIVVNGAGAAGIATSHLLLDMGARDLVLCDSRGAIYPGRPYGMNPFKQRVAERSNPAGLKGQLADVMEGADVFIGLSRAGAVTPAMVRSMAPDAIVMAMANPTPEIFPDEAAAAGARVVCTGRSDFPNQINNVLAFPGVFRGALDVRAREINEAMKLAAARAIADLVEPDRLSPDYIIPEAGDPRVAPAVAAAVAAAAVASGVARRPRDPAEVGRETARRVEAVRARLAGSSNTLPAR</sequence>
<dbReference type="InterPro" id="IPR012302">
    <property type="entry name" value="Malic_NAD-bd"/>
</dbReference>
<dbReference type="InterPro" id="IPR046346">
    <property type="entry name" value="Aminoacid_DH-like_N_sf"/>
</dbReference>
<dbReference type="AlphaFoldDB" id="E6SLT1"/>
<dbReference type="PANTHER" id="PTHR43237:SF4">
    <property type="entry name" value="NADP-DEPENDENT MALIC ENZYME"/>
    <property type="match status" value="1"/>
</dbReference>
<dbReference type="KEGG" id="tmr:Tmar_1267"/>
<dbReference type="HOGENOM" id="CLU_034446_2_1_9"/>
<dbReference type="InterPro" id="IPR045213">
    <property type="entry name" value="Malic_NAD-bd_bact_type"/>
</dbReference>
<dbReference type="Proteomes" id="UP000008915">
    <property type="component" value="Chromosome"/>
</dbReference>
<dbReference type="GO" id="GO:0016616">
    <property type="term" value="F:oxidoreductase activity, acting on the CH-OH group of donors, NAD or NADP as acceptor"/>
    <property type="evidence" value="ECO:0007669"/>
    <property type="project" value="InterPro"/>
</dbReference>
<organism evidence="9 10">
    <name type="scientific">Thermaerobacter marianensis (strain ATCC 700841 / DSM 12885 / JCM 10246 / 7p75a)</name>
    <dbReference type="NCBI Taxonomy" id="644966"/>
    <lineage>
        <taxon>Bacteria</taxon>
        <taxon>Bacillati</taxon>
        <taxon>Bacillota</taxon>
        <taxon>Clostridia</taxon>
        <taxon>Eubacteriales</taxon>
        <taxon>Clostridiales Family XVII. Incertae Sedis</taxon>
        <taxon>Thermaerobacter</taxon>
    </lineage>
</organism>
<evidence type="ECO:0000256" key="1">
    <source>
        <dbReference type="ARBA" id="ARBA00001936"/>
    </source>
</evidence>
<evidence type="ECO:0000259" key="7">
    <source>
        <dbReference type="SMART" id="SM00919"/>
    </source>
</evidence>
<gene>
    <name evidence="9" type="ordered locus">Tmar_1267</name>
</gene>
<protein>
    <submittedName>
        <fullName evidence="9">Malic protein NAD-binding protein</fullName>
    </submittedName>
</protein>
<feature type="region of interest" description="Disordered" evidence="6">
    <location>
        <begin position="1"/>
        <end position="38"/>
    </location>
</feature>
<evidence type="ECO:0000256" key="3">
    <source>
        <dbReference type="ARBA" id="ARBA00008785"/>
    </source>
</evidence>
<feature type="domain" description="Malic enzyme N-terminal" evidence="8">
    <location>
        <begin position="58"/>
        <end position="191"/>
    </location>
</feature>
<comment type="cofactor">
    <cofactor evidence="1">
        <name>Mn(2+)</name>
        <dbReference type="ChEBI" id="CHEBI:29035"/>
    </cofactor>
</comment>
<evidence type="ECO:0000313" key="10">
    <source>
        <dbReference type="Proteomes" id="UP000008915"/>
    </source>
</evidence>